<dbReference type="EnsemblMetazoa" id="SMAR009768-RA">
    <property type="protein sequence ID" value="SMAR009768-PA"/>
    <property type="gene ID" value="SMAR009768"/>
</dbReference>
<dbReference type="EMBL" id="JH431944">
    <property type="status" value="NOT_ANNOTATED_CDS"/>
    <property type="molecule type" value="Genomic_DNA"/>
</dbReference>
<keyword evidence="1" id="KW-0732">Signal</keyword>
<dbReference type="Pfam" id="PF06585">
    <property type="entry name" value="JHBP"/>
    <property type="match status" value="1"/>
</dbReference>
<dbReference type="OMA" id="TIVCHNG"/>
<proteinExistence type="inferred from homology"/>
<sequence>MIDRVRKELRAAAGTKDPLMRRQQDQMANQFRKCRLEDKAKLDFCLLKMLTDIRPQFRVGIPEVNVPRLDPMVIPNILVEESVPLVKITAQFMQVVVEGASSFQPTNVHAEPDIVFVSMVIPELHINGLYTINGNVMLLPLHGNGTFWVLLNDIQAHTSTNLLVQRNHLQVLRTNIQFNVGKIQLRLNNLFGGNNFIGETVNRALNENSQQILDSVKPRIAERISEAVRNILNEAFSNLPANAFVS</sequence>
<dbReference type="InterPro" id="IPR010562">
    <property type="entry name" value="Haemolymph_juvenile_hormone-bd"/>
</dbReference>
<evidence type="ECO:0000256" key="1">
    <source>
        <dbReference type="ARBA" id="ARBA00022729"/>
    </source>
</evidence>
<evidence type="ECO:0008006" key="5">
    <source>
        <dbReference type="Google" id="ProtNLM"/>
    </source>
</evidence>
<dbReference type="AlphaFoldDB" id="T1J7V9"/>
<keyword evidence="4" id="KW-1185">Reference proteome</keyword>
<dbReference type="PANTHER" id="PTHR11008">
    <property type="entry name" value="PROTEIN TAKEOUT-LIKE PROTEIN"/>
    <property type="match status" value="1"/>
</dbReference>
<comment type="similarity">
    <text evidence="2">Belongs to the TO family.</text>
</comment>
<dbReference type="FunFam" id="3.15.10.30:FF:000001">
    <property type="entry name" value="Takeout-like protein 1"/>
    <property type="match status" value="1"/>
</dbReference>
<dbReference type="STRING" id="126957.T1J7V9"/>
<organism evidence="3 4">
    <name type="scientific">Strigamia maritima</name>
    <name type="common">European centipede</name>
    <name type="synonym">Geophilus maritimus</name>
    <dbReference type="NCBI Taxonomy" id="126957"/>
    <lineage>
        <taxon>Eukaryota</taxon>
        <taxon>Metazoa</taxon>
        <taxon>Ecdysozoa</taxon>
        <taxon>Arthropoda</taxon>
        <taxon>Myriapoda</taxon>
        <taxon>Chilopoda</taxon>
        <taxon>Pleurostigmophora</taxon>
        <taxon>Geophilomorpha</taxon>
        <taxon>Linotaeniidae</taxon>
        <taxon>Strigamia</taxon>
    </lineage>
</organism>
<dbReference type="Gene3D" id="3.15.10.30">
    <property type="entry name" value="Haemolymph juvenile hormone binding protein"/>
    <property type="match status" value="1"/>
</dbReference>
<dbReference type="InterPro" id="IPR038606">
    <property type="entry name" value="To_sf"/>
</dbReference>
<dbReference type="HOGENOM" id="CLU_069908_5_0_1"/>
<dbReference type="eggNOG" id="ENOG502RYUE">
    <property type="taxonomic scope" value="Eukaryota"/>
</dbReference>
<dbReference type="SMART" id="SM00700">
    <property type="entry name" value="JHBP"/>
    <property type="match status" value="1"/>
</dbReference>
<name>T1J7V9_STRMM</name>
<dbReference type="PANTHER" id="PTHR11008:SF41">
    <property type="entry name" value="RE70318P"/>
    <property type="match status" value="1"/>
</dbReference>
<reference evidence="4" key="1">
    <citation type="submission" date="2011-05" db="EMBL/GenBank/DDBJ databases">
        <authorList>
            <person name="Richards S.R."/>
            <person name="Qu J."/>
            <person name="Jiang H."/>
            <person name="Jhangiani S.N."/>
            <person name="Agravi P."/>
            <person name="Goodspeed R."/>
            <person name="Gross S."/>
            <person name="Mandapat C."/>
            <person name="Jackson L."/>
            <person name="Mathew T."/>
            <person name="Pu L."/>
            <person name="Thornton R."/>
            <person name="Saada N."/>
            <person name="Wilczek-Boney K.B."/>
            <person name="Lee S."/>
            <person name="Kovar C."/>
            <person name="Wu Y."/>
            <person name="Scherer S.E."/>
            <person name="Worley K.C."/>
            <person name="Muzny D.M."/>
            <person name="Gibbs R."/>
        </authorList>
    </citation>
    <scope>NUCLEOTIDE SEQUENCE</scope>
    <source>
        <strain evidence="4">Brora</strain>
    </source>
</reference>
<reference evidence="3" key="2">
    <citation type="submission" date="2015-02" db="UniProtKB">
        <authorList>
            <consortium name="EnsemblMetazoa"/>
        </authorList>
    </citation>
    <scope>IDENTIFICATION</scope>
</reference>
<accession>T1J7V9</accession>
<protein>
    <recommendedName>
        <fullName evidence="5">Lipid-binding serum glycoprotein N-terminal domain-containing protein</fullName>
    </recommendedName>
</protein>
<dbReference type="PhylomeDB" id="T1J7V9"/>
<dbReference type="Proteomes" id="UP000014500">
    <property type="component" value="Unassembled WGS sequence"/>
</dbReference>
<evidence type="ECO:0000313" key="3">
    <source>
        <dbReference type="EnsemblMetazoa" id="SMAR009768-PA"/>
    </source>
</evidence>
<evidence type="ECO:0000256" key="2">
    <source>
        <dbReference type="ARBA" id="ARBA00060902"/>
    </source>
</evidence>
<evidence type="ECO:0000313" key="4">
    <source>
        <dbReference type="Proteomes" id="UP000014500"/>
    </source>
</evidence>
<dbReference type="GO" id="GO:0007623">
    <property type="term" value="P:circadian rhythm"/>
    <property type="evidence" value="ECO:0007669"/>
    <property type="project" value="UniProtKB-ARBA"/>
</dbReference>